<sequence length="568" mass="64106">MDADTPPQQHVLMDTSQNGPVTSESSEEPKNDDPWITVKSRKSKCTPSKTPENTSMSTTTQETQHAQPPGAPVHRRLPPLPKDDYKVIFRPRETFTFARWQTDQIANSIKRASNQPIGTCTQTMIVRIEPQQNIAIASVPDRDYAIKLIGIKSLQLGEKEYAVTAYAATPDNSGKGVIHGITPGISVRTLMEGLYAPGHAVLYARMLGTTHSALITFEGEEVPFVVYYMDGEKRCYLYRYAKQVCQLCRTVGHRADVCPQPDVNLCGKCGMANPAQDHECTPKCALCQGEHLTAARDCPERYRNQSKKTADQRESRPTIRQPQNSSRAGTRSKSRSRSRQRSTSRARHIAALGHQKSTNSQVSWSQHCFPSLNARDPNSADKNITIPTFIDELRKQLKEDRETHARELKETREIYIREIEKIKERHTKEMKEAKDEIKAAKEEIAKLRASLAESQAVATTCKEHLASLSSESNSFPNTTPSSVEMFHQMETSLSQKLQQQLQLQEQRQMQQLQLFLHEKLQEQLLAFREQLADNLPVKGKKRKKPKANSSVEDLDRSMENAPLPHDGE</sequence>
<evidence type="ECO:0000313" key="1">
    <source>
        <dbReference type="EMBL" id="KAH7936972.1"/>
    </source>
</evidence>
<organism evidence="1 2">
    <name type="scientific">Dermacentor silvarum</name>
    <name type="common">Tick</name>
    <dbReference type="NCBI Taxonomy" id="543639"/>
    <lineage>
        <taxon>Eukaryota</taxon>
        <taxon>Metazoa</taxon>
        <taxon>Ecdysozoa</taxon>
        <taxon>Arthropoda</taxon>
        <taxon>Chelicerata</taxon>
        <taxon>Arachnida</taxon>
        <taxon>Acari</taxon>
        <taxon>Parasitiformes</taxon>
        <taxon>Ixodida</taxon>
        <taxon>Ixodoidea</taxon>
        <taxon>Ixodidae</taxon>
        <taxon>Rhipicephalinae</taxon>
        <taxon>Dermacentor</taxon>
    </lineage>
</organism>
<protein>
    <submittedName>
        <fullName evidence="1">Uncharacterized protein</fullName>
    </submittedName>
</protein>
<evidence type="ECO:0000313" key="2">
    <source>
        <dbReference type="Proteomes" id="UP000821865"/>
    </source>
</evidence>
<dbReference type="Proteomes" id="UP000821865">
    <property type="component" value="Chromosome 8"/>
</dbReference>
<dbReference type="EMBL" id="CM023477">
    <property type="protein sequence ID" value="KAH7936972.1"/>
    <property type="molecule type" value="Genomic_DNA"/>
</dbReference>
<comment type="caution">
    <text evidence="1">The sequence shown here is derived from an EMBL/GenBank/DDBJ whole genome shotgun (WGS) entry which is preliminary data.</text>
</comment>
<accession>A0ACB8C7U5</accession>
<keyword evidence="2" id="KW-1185">Reference proteome</keyword>
<reference evidence="1" key="1">
    <citation type="submission" date="2020-05" db="EMBL/GenBank/DDBJ databases">
        <title>Large-scale comparative analyses of tick genomes elucidate their genetic diversity and vector capacities.</title>
        <authorList>
            <person name="Jia N."/>
            <person name="Wang J."/>
            <person name="Shi W."/>
            <person name="Du L."/>
            <person name="Sun Y."/>
            <person name="Zhan W."/>
            <person name="Jiang J."/>
            <person name="Wang Q."/>
            <person name="Zhang B."/>
            <person name="Ji P."/>
            <person name="Sakyi L.B."/>
            <person name="Cui X."/>
            <person name="Yuan T."/>
            <person name="Jiang B."/>
            <person name="Yang W."/>
            <person name="Lam T.T.-Y."/>
            <person name="Chang Q."/>
            <person name="Ding S."/>
            <person name="Wang X."/>
            <person name="Zhu J."/>
            <person name="Ruan X."/>
            <person name="Zhao L."/>
            <person name="Wei J."/>
            <person name="Que T."/>
            <person name="Du C."/>
            <person name="Cheng J."/>
            <person name="Dai P."/>
            <person name="Han X."/>
            <person name="Huang E."/>
            <person name="Gao Y."/>
            <person name="Liu J."/>
            <person name="Shao H."/>
            <person name="Ye R."/>
            <person name="Li L."/>
            <person name="Wei W."/>
            <person name="Wang X."/>
            <person name="Wang C."/>
            <person name="Yang T."/>
            <person name="Huo Q."/>
            <person name="Li W."/>
            <person name="Guo W."/>
            <person name="Chen H."/>
            <person name="Zhou L."/>
            <person name="Ni X."/>
            <person name="Tian J."/>
            <person name="Zhou Y."/>
            <person name="Sheng Y."/>
            <person name="Liu T."/>
            <person name="Pan Y."/>
            <person name="Xia L."/>
            <person name="Li J."/>
            <person name="Zhao F."/>
            <person name="Cao W."/>
        </authorList>
    </citation>
    <scope>NUCLEOTIDE SEQUENCE</scope>
    <source>
        <strain evidence="1">Dsil-2018</strain>
    </source>
</reference>
<name>A0ACB8C7U5_DERSI</name>
<gene>
    <name evidence="1" type="ORF">HPB49_006750</name>
</gene>
<proteinExistence type="predicted"/>